<organism evidence="2">
    <name type="scientific">marine metagenome</name>
    <dbReference type="NCBI Taxonomy" id="408172"/>
    <lineage>
        <taxon>unclassified sequences</taxon>
        <taxon>metagenomes</taxon>
        <taxon>ecological metagenomes</taxon>
    </lineage>
</organism>
<reference evidence="2" key="1">
    <citation type="submission" date="2018-05" db="EMBL/GenBank/DDBJ databases">
        <authorList>
            <person name="Lanie J.A."/>
            <person name="Ng W.-L."/>
            <person name="Kazmierczak K.M."/>
            <person name="Andrzejewski T.M."/>
            <person name="Davidsen T.M."/>
            <person name="Wayne K.J."/>
            <person name="Tettelin H."/>
            <person name="Glass J.I."/>
            <person name="Rusch D."/>
            <person name="Podicherti R."/>
            <person name="Tsui H.-C.T."/>
            <person name="Winkler M.E."/>
        </authorList>
    </citation>
    <scope>NUCLEOTIDE SEQUENCE</scope>
</reference>
<sequence length="228" mass="26346">MNIFQEAKQILDKDGKVNALGPFGKGKLTGREVSAYFRRNKVSDPEIKKAVEVALDMGGAYDIAGKEIQKFYGRKIRNSKEVVTALKYANEETWKEGDELLEKDIGKGKYAKFAKHSTRMDWLDKYGTFDLDPKKPKEKDSAKALWNLMDKLFKKPKDKNLQKQVHQLRKKEKLKPVKFESREDRLKEQKEHAKQSPFKLKSQQYPRAIAINTDGFGKRHATVEDIIT</sequence>
<feature type="region of interest" description="Disordered" evidence="1">
    <location>
        <begin position="170"/>
        <end position="204"/>
    </location>
</feature>
<proteinExistence type="predicted"/>
<dbReference type="AlphaFoldDB" id="A0A382PAX9"/>
<evidence type="ECO:0000256" key="1">
    <source>
        <dbReference type="SAM" id="MobiDB-lite"/>
    </source>
</evidence>
<evidence type="ECO:0000313" key="2">
    <source>
        <dbReference type="EMBL" id="SVC70396.1"/>
    </source>
</evidence>
<feature type="compositionally biased region" description="Basic and acidic residues" evidence="1">
    <location>
        <begin position="174"/>
        <end position="194"/>
    </location>
</feature>
<protein>
    <submittedName>
        <fullName evidence="2">Uncharacterized protein</fullName>
    </submittedName>
</protein>
<dbReference type="EMBL" id="UINC01106030">
    <property type="protein sequence ID" value="SVC70396.1"/>
    <property type="molecule type" value="Genomic_DNA"/>
</dbReference>
<accession>A0A382PAX9</accession>
<name>A0A382PAX9_9ZZZZ</name>
<feature type="non-terminal residue" evidence="2">
    <location>
        <position position="228"/>
    </location>
</feature>
<gene>
    <name evidence="2" type="ORF">METZ01_LOCUS323250</name>
</gene>